<keyword evidence="1" id="KW-0732">Signal</keyword>
<gene>
    <name evidence="2" type="ORF">LX95_00674</name>
</gene>
<accession>A0A2W7I6T4</accession>
<evidence type="ECO:0008006" key="4">
    <source>
        <dbReference type="Google" id="ProtNLM"/>
    </source>
</evidence>
<feature type="chain" id="PRO_5015947081" description="DUF2911 family protein" evidence="1">
    <location>
        <begin position="20"/>
        <end position="281"/>
    </location>
</feature>
<protein>
    <recommendedName>
        <fullName evidence="4">DUF2911 family protein</fullName>
    </recommendedName>
</protein>
<reference evidence="2 3" key="1">
    <citation type="submission" date="2018-06" db="EMBL/GenBank/DDBJ databases">
        <title>Genomic Encyclopedia of Archaeal and Bacterial Type Strains, Phase II (KMG-II): from individual species to whole genera.</title>
        <authorList>
            <person name="Goeker M."/>
        </authorList>
    </citation>
    <scope>NUCLEOTIDE SEQUENCE [LARGE SCALE GENOMIC DNA]</scope>
    <source>
        <strain evidence="2 3">DSM 15361</strain>
    </source>
</reference>
<evidence type="ECO:0000256" key="1">
    <source>
        <dbReference type="SAM" id="SignalP"/>
    </source>
</evidence>
<dbReference type="RefSeq" id="WP_111540026.1">
    <property type="nucleotide sequence ID" value="NZ_QKYV01000002.1"/>
</dbReference>
<organism evidence="2 3">
    <name type="scientific">Mesonia algae</name>
    <dbReference type="NCBI Taxonomy" id="213248"/>
    <lineage>
        <taxon>Bacteria</taxon>
        <taxon>Pseudomonadati</taxon>
        <taxon>Bacteroidota</taxon>
        <taxon>Flavobacteriia</taxon>
        <taxon>Flavobacteriales</taxon>
        <taxon>Flavobacteriaceae</taxon>
        <taxon>Mesonia</taxon>
    </lineage>
</organism>
<dbReference type="InterPro" id="IPR021314">
    <property type="entry name" value="DUF2911"/>
</dbReference>
<evidence type="ECO:0000313" key="2">
    <source>
        <dbReference type="EMBL" id="PZW42364.1"/>
    </source>
</evidence>
<sequence length="281" mass="31419">MKKFTILFVCILLANLSFAQIQTPQPSPSAKMEQMVGLTTINVEYSRPSMKGREIFGNLVPFGKMWRMGANNNTTISFSDDVMIGGKKLAAGDYALFANPTKNSWEIVFYNDTNNWGLPQKWDESKVALKAKAEVQKMPMTMETFTIVIDELKNDSAAINFLWEDTVAYLTVNVPTEDKTMTSINKVLNGPSANDYYAAASYFLEEGKDINQALKWINKSVEMQENAPFYVLRKKSLIEAKAGKKKDAIATAKKSLAAAKKAGNQDYVKMNEDSLKEWGAK</sequence>
<feature type="signal peptide" evidence="1">
    <location>
        <begin position="1"/>
        <end position="19"/>
    </location>
</feature>
<dbReference type="Proteomes" id="UP000249542">
    <property type="component" value="Unassembled WGS sequence"/>
</dbReference>
<name>A0A2W7I6T4_9FLAO</name>
<comment type="caution">
    <text evidence="2">The sequence shown here is derived from an EMBL/GenBank/DDBJ whole genome shotgun (WGS) entry which is preliminary data.</text>
</comment>
<proteinExistence type="predicted"/>
<dbReference type="AlphaFoldDB" id="A0A2W7I6T4"/>
<dbReference type="Pfam" id="PF11138">
    <property type="entry name" value="DUF2911"/>
    <property type="match status" value="1"/>
</dbReference>
<dbReference type="EMBL" id="QKYV01000002">
    <property type="protein sequence ID" value="PZW42364.1"/>
    <property type="molecule type" value="Genomic_DNA"/>
</dbReference>
<evidence type="ECO:0000313" key="3">
    <source>
        <dbReference type="Proteomes" id="UP000249542"/>
    </source>
</evidence>
<keyword evidence="3" id="KW-1185">Reference proteome</keyword>